<dbReference type="InterPro" id="IPR011711">
    <property type="entry name" value="GntR_C"/>
</dbReference>
<dbReference type="InterPro" id="IPR008920">
    <property type="entry name" value="TF_FadR/GntR_C"/>
</dbReference>
<name>A0A8J7GWV1_9ACTN</name>
<dbReference type="AlphaFoldDB" id="A0A8J7GWV1"/>
<evidence type="ECO:0000256" key="2">
    <source>
        <dbReference type="ARBA" id="ARBA00023125"/>
    </source>
</evidence>
<dbReference type="InterPro" id="IPR000524">
    <property type="entry name" value="Tscrpt_reg_HTH_GntR"/>
</dbReference>
<dbReference type="InterPro" id="IPR036390">
    <property type="entry name" value="WH_DNA-bd_sf"/>
</dbReference>
<keyword evidence="1" id="KW-0805">Transcription regulation</keyword>
<dbReference type="Gene3D" id="1.20.120.530">
    <property type="entry name" value="GntR ligand-binding domain-like"/>
    <property type="match status" value="1"/>
</dbReference>
<feature type="domain" description="HTH gntR-type" evidence="4">
    <location>
        <begin position="10"/>
        <end position="78"/>
    </location>
</feature>
<dbReference type="PRINTS" id="PR00035">
    <property type="entry name" value="HTHGNTR"/>
</dbReference>
<dbReference type="SMART" id="SM00895">
    <property type="entry name" value="FCD"/>
    <property type="match status" value="1"/>
</dbReference>
<evidence type="ECO:0000259" key="4">
    <source>
        <dbReference type="PROSITE" id="PS50949"/>
    </source>
</evidence>
<evidence type="ECO:0000313" key="5">
    <source>
        <dbReference type="EMBL" id="MBG6140399.1"/>
    </source>
</evidence>
<reference evidence="5" key="1">
    <citation type="submission" date="2020-11" db="EMBL/GenBank/DDBJ databases">
        <title>Sequencing the genomes of 1000 actinobacteria strains.</title>
        <authorList>
            <person name="Klenk H.-P."/>
        </authorList>
    </citation>
    <scope>NUCLEOTIDE SEQUENCE</scope>
    <source>
        <strain evidence="5">DSM 45356</strain>
    </source>
</reference>
<dbReference type="SUPFAM" id="SSF48008">
    <property type="entry name" value="GntR ligand-binding domain-like"/>
    <property type="match status" value="1"/>
</dbReference>
<dbReference type="GO" id="GO:0003700">
    <property type="term" value="F:DNA-binding transcription factor activity"/>
    <property type="evidence" value="ECO:0007669"/>
    <property type="project" value="InterPro"/>
</dbReference>
<protein>
    <submittedName>
        <fullName evidence="5">DNA-binding FadR family transcriptional regulator</fullName>
    </submittedName>
</protein>
<keyword evidence="3" id="KW-0804">Transcription</keyword>
<dbReference type="GO" id="GO:0003677">
    <property type="term" value="F:DNA binding"/>
    <property type="evidence" value="ECO:0007669"/>
    <property type="project" value="UniProtKB-KW"/>
</dbReference>
<dbReference type="SUPFAM" id="SSF46785">
    <property type="entry name" value="Winged helix' DNA-binding domain"/>
    <property type="match status" value="1"/>
</dbReference>
<dbReference type="PROSITE" id="PS50949">
    <property type="entry name" value="HTH_GNTR"/>
    <property type="match status" value="1"/>
</dbReference>
<proteinExistence type="predicted"/>
<keyword evidence="6" id="KW-1185">Reference proteome</keyword>
<dbReference type="CDD" id="cd07377">
    <property type="entry name" value="WHTH_GntR"/>
    <property type="match status" value="1"/>
</dbReference>
<dbReference type="InterPro" id="IPR036388">
    <property type="entry name" value="WH-like_DNA-bd_sf"/>
</dbReference>
<sequence length="225" mass="24576">MMPLETTARSPLVSQVISQLREQITRGEWAVGARIPPEPELAAQLGVGRNTLREAVKALSHAGLLDCRQGSGTYVLAASELSSAVARRIADAEFRDVLEVRRAFEVEAARLAARRRTPLDLEALDLALARREEMWRTGDAARFVEADSALHEVVVATAHNKVLADLYADFGTALRASLRHVVGEELTPDSYVDHTRLVDAIRAGDEDAAAFEAQCFLKETSTEEG</sequence>
<dbReference type="PANTHER" id="PTHR43537:SF47">
    <property type="entry name" value="REGULATORY PROTEIN GNTR HTH"/>
    <property type="match status" value="1"/>
</dbReference>
<evidence type="ECO:0000256" key="3">
    <source>
        <dbReference type="ARBA" id="ARBA00023163"/>
    </source>
</evidence>
<comment type="caution">
    <text evidence="5">The sequence shown here is derived from an EMBL/GenBank/DDBJ whole genome shotgun (WGS) entry which is preliminary data.</text>
</comment>
<dbReference type="SMART" id="SM00345">
    <property type="entry name" value="HTH_GNTR"/>
    <property type="match status" value="1"/>
</dbReference>
<dbReference type="Pfam" id="PF07729">
    <property type="entry name" value="FCD"/>
    <property type="match status" value="1"/>
</dbReference>
<dbReference type="Gene3D" id="1.10.10.10">
    <property type="entry name" value="Winged helix-like DNA-binding domain superfamily/Winged helix DNA-binding domain"/>
    <property type="match status" value="1"/>
</dbReference>
<dbReference type="Pfam" id="PF00392">
    <property type="entry name" value="GntR"/>
    <property type="match status" value="1"/>
</dbReference>
<gene>
    <name evidence="5" type="ORF">IW245_006593</name>
</gene>
<dbReference type="Proteomes" id="UP000622552">
    <property type="component" value="Unassembled WGS sequence"/>
</dbReference>
<accession>A0A8J7GWV1</accession>
<evidence type="ECO:0000313" key="6">
    <source>
        <dbReference type="Proteomes" id="UP000622552"/>
    </source>
</evidence>
<dbReference type="PANTHER" id="PTHR43537">
    <property type="entry name" value="TRANSCRIPTIONAL REGULATOR, GNTR FAMILY"/>
    <property type="match status" value="1"/>
</dbReference>
<evidence type="ECO:0000256" key="1">
    <source>
        <dbReference type="ARBA" id="ARBA00023015"/>
    </source>
</evidence>
<dbReference type="EMBL" id="JADOUF010000001">
    <property type="protein sequence ID" value="MBG6140399.1"/>
    <property type="molecule type" value="Genomic_DNA"/>
</dbReference>
<organism evidence="5 6">
    <name type="scientific">Longispora fulva</name>
    <dbReference type="NCBI Taxonomy" id="619741"/>
    <lineage>
        <taxon>Bacteria</taxon>
        <taxon>Bacillati</taxon>
        <taxon>Actinomycetota</taxon>
        <taxon>Actinomycetes</taxon>
        <taxon>Micromonosporales</taxon>
        <taxon>Micromonosporaceae</taxon>
        <taxon>Longispora</taxon>
    </lineage>
</organism>
<keyword evidence="2 5" id="KW-0238">DNA-binding</keyword>